<proteinExistence type="predicted"/>
<dbReference type="InterPro" id="IPR036855">
    <property type="entry name" value="Znf_CCCH_sf"/>
</dbReference>
<dbReference type="InterPro" id="IPR015943">
    <property type="entry name" value="WD40/YVTN_repeat-like_dom_sf"/>
</dbReference>
<evidence type="ECO:0000313" key="7">
    <source>
        <dbReference type="Proteomes" id="UP000078348"/>
    </source>
</evidence>
<name>A0A196SFT7_BLAHN</name>
<dbReference type="AlphaFoldDB" id="A0A196SFT7"/>
<evidence type="ECO:0000256" key="3">
    <source>
        <dbReference type="ARBA" id="ARBA00022833"/>
    </source>
</evidence>
<dbReference type="Gene3D" id="4.10.1000.10">
    <property type="entry name" value="Zinc finger, CCCH-type"/>
    <property type="match status" value="1"/>
</dbReference>
<keyword evidence="7" id="KW-1185">Reference proteome</keyword>
<evidence type="ECO:0000256" key="4">
    <source>
        <dbReference type="PROSITE-ProRule" id="PRU00723"/>
    </source>
</evidence>
<evidence type="ECO:0000256" key="1">
    <source>
        <dbReference type="ARBA" id="ARBA00022723"/>
    </source>
</evidence>
<dbReference type="Proteomes" id="UP000078348">
    <property type="component" value="Unassembled WGS sequence"/>
</dbReference>
<keyword evidence="2 4" id="KW-0863">Zinc-finger</keyword>
<dbReference type="SUPFAM" id="SSF90229">
    <property type="entry name" value="CCCH zinc finger"/>
    <property type="match status" value="1"/>
</dbReference>
<accession>A0A196SFT7</accession>
<keyword evidence="1 4" id="KW-0479">Metal-binding</keyword>
<dbReference type="SMART" id="SM00356">
    <property type="entry name" value="ZnF_C3H1"/>
    <property type="match status" value="1"/>
</dbReference>
<dbReference type="InterPro" id="IPR041367">
    <property type="entry name" value="Znf-CCCH_4"/>
</dbReference>
<evidence type="ECO:0000313" key="6">
    <source>
        <dbReference type="EMBL" id="OAO15012.1"/>
    </source>
</evidence>
<gene>
    <name evidence="6" type="ORF">AV274_3284</name>
</gene>
<protein>
    <recommendedName>
        <fullName evidence="5">C3H1-type domain-containing protein</fullName>
    </recommendedName>
</protein>
<dbReference type="OrthoDB" id="16516at2759"/>
<dbReference type="SUPFAM" id="SSF50978">
    <property type="entry name" value="WD40 repeat-like"/>
    <property type="match status" value="1"/>
</dbReference>
<feature type="zinc finger region" description="C3H1-type" evidence="4">
    <location>
        <begin position="15"/>
        <end position="42"/>
    </location>
</feature>
<dbReference type="EMBL" id="LXWW01000187">
    <property type="protein sequence ID" value="OAO15012.1"/>
    <property type="molecule type" value="Genomic_DNA"/>
</dbReference>
<dbReference type="GO" id="GO:0008270">
    <property type="term" value="F:zinc ion binding"/>
    <property type="evidence" value="ECO:0007669"/>
    <property type="project" value="UniProtKB-KW"/>
</dbReference>
<comment type="caution">
    <text evidence="6">The sequence shown here is derived from an EMBL/GenBank/DDBJ whole genome shotgun (WGS) entry which is preliminary data.</text>
</comment>
<evidence type="ECO:0000259" key="5">
    <source>
        <dbReference type="PROSITE" id="PS50103"/>
    </source>
</evidence>
<dbReference type="Pfam" id="PF18044">
    <property type="entry name" value="zf-CCCH_4"/>
    <property type="match status" value="1"/>
</dbReference>
<keyword evidence="3 4" id="KW-0862">Zinc</keyword>
<organism evidence="6 7">
    <name type="scientific">Blastocystis sp. subtype 1 (strain ATCC 50177 / NandII)</name>
    <dbReference type="NCBI Taxonomy" id="478820"/>
    <lineage>
        <taxon>Eukaryota</taxon>
        <taxon>Sar</taxon>
        <taxon>Stramenopiles</taxon>
        <taxon>Bigyra</taxon>
        <taxon>Opalozoa</taxon>
        <taxon>Opalinata</taxon>
        <taxon>Blastocystidae</taxon>
        <taxon>Blastocystis</taxon>
    </lineage>
</organism>
<feature type="domain" description="C3H1-type" evidence="5">
    <location>
        <begin position="15"/>
        <end position="42"/>
    </location>
</feature>
<reference evidence="6 7" key="1">
    <citation type="submission" date="2016-05" db="EMBL/GenBank/DDBJ databases">
        <title>Nuclear genome of Blastocystis sp. subtype 1 NandII.</title>
        <authorList>
            <person name="Gentekaki E."/>
            <person name="Curtis B."/>
            <person name="Stairs C."/>
            <person name="Eme L."/>
            <person name="Herman E."/>
            <person name="Klimes V."/>
            <person name="Arias M.C."/>
            <person name="Elias M."/>
            <person name="Hilliou F."/>
            <person name="Klute M."/>
            <person name="Malik S.-B."/>
            <person name="Pightling A."/>
            <person name="Rachubinski R."/>
            <person name="Salas D."/>
            <person name="Schlacht A."/>
            <person name="Suga H."/>
            <person name="Archibald J."/>
            <person name="Ball S.G."/>
            <person name="Clark G."/>
            <person name="Dacks J."/>
            <person name="Van Der Giezen M."/>
            <person name="Tsaousis A."/>
            <person name="Roger A."/>
        </authorList>
    </citation>
    <scope>NUCLEOTIDE SEQUENCE [LARGE SCALE GENOMIC DNA]</scope>
    <source>
        <strain evidence="7">ATCC 50177 / NandII</strain>
    </source>
</reference>
<evidence type="ECO:0000256" key="2">
    <source>
        <dbReference type="ARBA" id="ARBA00022771"/>
    </source>
</evidence>
<dbReference type="PROSITE" id="PS50103">
    <property type="entry name" value="ZF_C3H1"/>
    <property type="match status" value="1"/>
</dbReference>
<dbReference type="InterPro" id="IPR036322">
    <property type="entry name" value="WD40_repeat_dom_sf"/>
</dbReference>
<dbReference type="InterPro" id="IPR000571">
    <property type="entry name" value="Znf_CCCH"/>
</dbReference>
<sequence length="364" mass="40033">MFNNGQGRMQEKHTDKKSIPCKYFAKGCCRNGDNCPYSHNLNSPIAGEMRQEKAQSAKKFHVQRFVKNIAMVSTPVRHIAKAFEPFQFFSCEEGNGVGVWNAGMVYQGRYLENVPVSAMNIQANLFFFAQRGVQLFDPCVITAVDVATNQSVQIRGENGVINAVLFTSDYNALFAAYDNGLLQCWNFANGAFVEVKRESYELPIVSMAYFNGYIILGMKNGFIGLFVLATCEICKIQISNADIIGLHITSNKELVTVSSAGNVTIFSLPNFVEVGKTNLDSFVTASCVCTTVEGVDMLVTACEQEKRNPVLSVMKVNGLEKKGLIYEESGRVITLANLGKINNRGDFILSGCENGAIDLYDLSA</sequence>
<dbReference type="Gene3D" id="2.130.10.10">
    <property type="entry name" value="YVTN repeat-like/Quinoprotein amine dehydrogenase"/>
    <property type="match status" value="1"/>
</dbReference>